<evidence type="ECO:0000256" key="1">
    <source>
        <dbReference type="SAM" id="SignalP"/>
    </source>
</evidence>
<dbReference type="EMBL" id="JAJLJH010000001">
    <property type="protein sequence ID" value="MCK9685470.1"/>
    <property type="molecule type" value="Genomic_DNA"/>
</dbReference>
<dbReference type="GO" id="GO:0030973">
    <property type="term" value="F:molybdate ion binding"/>
    <property type="evidence" value="ECO:0007669"/>
    <property type="project" value="TreeGrafter"/>
</dbReference>
<proteinExistence type="predicted"/>
<keyword evidence="1" id="KW-0732">Signal</keyword>
<dbReference type="Pfam" id="PF13531">
    <property type="entry name" value="SBP_bac_11"/>
    <property type="match status" value="1"/>
</dbReference>
<dbReference type="SUPFAM" id="SSF53850">
    <property type="entry name" value="Periplasmic binding protein-like II"/>
    <property type="match status" value="1"/>
</dbReference>
<gene>
    <name evidence="2" type="ORF">LPC04_07085</name>
</gene>
<keyword evidence="3" id="KW-1185">Reference proteome</keyword>
<dbReference type="Proteomes" id="UP001139353">
    <property type="component" value="Unassembled WGS sequence"/>
</dbReference>
<comment type="caution">
    <text evidence="2">The sequence shown here is derived from an EMBL/GenBank/DDBJ whole genome shotgun (WGS) entry which is preliminary data.</text>
</comment>
<evidence type="ECO:0000313" key="3">
    <source>
        <dbReference type="Proteomes" id="UP001139353"/>
    </source>
</evidence>
<reference evidence="2" key="1">
    <citation type="submission" date="2021-11" db="EMBL/GenBank/DDBJ databases">
        <title>BS-T2-15 a new species belonging to the Comamonadaceae family isolated from the soil of a French oak forest.</title>
        <authorList>
            <person name="Mieszkin S."/>
            <person name="Alain K."/>
        </authorList>
    </citation>
    <scope>NUCLEOTIDE SEQUENCE</scope>
    <source>
        <strain evidence="2">BS-T2-15</strain>
    </source>
</reference>
<dbReference type="GO" id="GO:0015689">
    <property type="term" value="P:molybdate ion transport"/>
    <property type="evidence" value="ECO:0007669"/>
    <property type="project" value="TreeGrafter"/>
</dbReference>
<name>A0A9X1YHE7_9BURK</name>
<dbReference type="AlphaFoldDB" id="A0A9X1YHE7"/>
<feature type="chain" id="PRO_5040915820" evidence="1">
    <location>
        <begin position="23"/>
        <end position="252"/>
    </location>
</feature>
<dbReference type="Gene3D" id="3.40.190.10">
    <property type="entry name" value="Periplasmic binding protein-like II"/>
    <property type="match status" value="2"/>
</dbReference>
<organism evidence="2 3">
    <name type="scientific">Scleromatobacter humisilvae</name>
    <dbReference type="NCBI Taxonomy" id="2897159"/>
    <lineage>
        <taxon>Bacteria</taxon>
        <taxon>Pseudomonadati</taxon>
        <taxon>Pseudomonadota</taxon>
        <taxon>Betaproteobacteria</taxon>
        <taxon>Burkholderiales</taxon>
        <taxon>Sphaerotilaceae</taxon>
        <taxon>Scleromatobacter</taxon>
    </lineage>
</organism>
<sequence>MAFPHRVLLALAGVSLATSTLAADLRVLASGATKALVDASAAEFERRTGHRLVVEGGTAGAVTRLALAGEAFDVVIVTQDGVDALARQGKVDPRSVQPLARVGIGAAVRQGAPTPKIATADEFRQALLDARAIAYIDPAAGGSSGIYLSQLFERMGIADRIRPKAVLVDGGLVADRLVDGRADLALQQMSELVGVPGVVVLGTLPPEFQHFTTYVAAVGQASTDKAAARALIEQLQGAPARRFAAEHGMQAP</sequence>
<dbReference type="PANTHER" id="PTHR30632">
    <property type="entry name" value="MOLYBDATE-BINDING PERIPLASMIC PROTEIN"/>
    <property type="match status" value="1"/>
</dbReference>
<dbReference type="PANTHER" id="PTHR30632:SF11">
    <property type="entry name" value="BLR4797 PROTEIN"/>
    <property type="match status" value="1"/>
</dbReference>
<accession>A0A9X1YHE7</accession>
<dbReference type="RefSeq" id="WP_275681472.1">
    <property type="nucleotide sequence ID" value="NZ_JAJLJH010000001.1"/>
</dbReference>
<feature type="signal peptide" evidence="1">
    <location>
        <begin position="1"/>
        <end position="22"/>
    </location>
</feature>
<evidence type="ECO:0000313" key="2">
    <source>
        <dbReference type="EMBL" id="MCK9685470.1"/>
    </source>
</evidence>
<protein>
    <submittedName>
        <fullName evidence="2">Substrate-binding domain-containing protein</fullName>
    </submittedName>
</protein>
<dbReference type="InterPro" id="IPR050682">
    <property type="entry name" value="ModA/WtpA"/>
</dbReference>